<reference evidence="1" key="1">
    <citation type="submission" date="2019-10" db="EMBL/GenBank/DDBJ databases">
        <authorList>
            <consortium name="Genoscope - CEA"/>
            <person name="William W."/>
        </authorList>
    </citation>
    <scope>NUCLEOTIDE SEQUENCE [LARGE SCALE GENOMIC DNA]</scope>
    <source>
        <strain evidence="1">BBR_PRJEB10992</strain>
    </source>
</reference>
<protein>
    <submittedName>
        <fullName evidence="1">Uncharacterized protein</fullName>
    </submittedName>
</protein>
<name>A0A7Z9DXJ1_9CYAN</name>
<dbReference type="Proteomes" id="UP000184550">
    <property type="component" value="Unassembled WGS sequence"/>
</dbReference>
<dbReference type="AlphaFoldDB" id="A0A7Z9DXJ1"/>
<proteinExistence type="predicted"/>
<evidence type="ECO:0000313" key="1">
    <source>
        <dbReference type="EMBL" id="VXD16981.1"/>
    </source>
</evidence>
<sequence length="102" mass="11877">MTIKVGLVSIKYVYDLEVNGVTTSKTMIKPQILEAIKQMPNQERLEIIEFALRLVREEMEKPEKLSLINAAEIMRSYYVEGSDLTQFIDSGDQDFYKYQDYA</sequence>
<comment type="caution">
    <text evidence="1">The sequence shown here is derived from an EMBL/GenBank/DDBJ whole genome shotgun (WGS) entry which is preliminary data.</text>
</comment>
<gene>
    <name evidence="1" type="ORF">PL8927_550162</name>
</gene>
<accession>A0A7Z9DXJ1</accession>
<dbReference type="RefSeq" id="WP_231505977.1">
    <property type="nucleotide sequence ID" value="NZ_LR734865.1"/>
</dbReference>
<keyword evidence="2" id="KW-1185">Reference proteome</keyword>
<dbReference type="EMBL" id="CZCU02000130">
    <property type="protein sequence ID" value="VXD16981.1"/>
    <property type="molecule type" value="Genomic_DNA"/>
</dbReference>
<evidence type="ECO:0000313" key="2">
    <source>
        <dbReference type="Proteomes" id="UP000184550"/>
    </source>
</evidence>
<organism evidence="1 2">
    <name type="scientific">Planktothrix serta PCC 8927</name>
    <dbReference type="NCBI Taxonomy" id="671068"/>
    <lineage>
        <taxon>Bacteria</taxon>
        <taxon>Bacillati</taxon>
        <taxon>Cyanobacteriota</taxon>
        <taxon>Cyanophyceae</taxon>
        <taxon>Oscillatoriophycideae</taxon>
        <taxon>Oscillatoriales</taxon>
        <taxon>Microcoleaceae</taxon>
        <taxon>Planktothrix</taxon>
    </lineage>
</organism>